<dbReference type="PANTHER" id="PTHR30461">
    <property type="entry name" value="DNA-INVERTASE FROM LAMBDOID PROPHAGE"/>
    <property type="match status" value="1"/>
</dbReference>
<reference evidence="7" key="1">
    <citation type="journal article" date="2021" name="PeerJ">
        <title>Extensive microbial diversity within the chicken gut microbiome revealed by metagenomics and culture.</title>
        <authorList>
            <person name="Gilroy R."/>
            <person name="Ravi A."/>
            <person name="Getino M."/>
            <person name="Pursley I."/>
            <person name="Horton D.L."/>
            <person name="Alikhan N.F."/>
            <person name="Baker D."/>
            <person name="Gharbi K."/>
            <person name="Hall N."/>
            <person name="Watson M."/>
            <person name="Adriaenssens E.M."/>
            <person name="Foster-Nyarko E."/>
            <person name="Jarju S."/>
            <person name="Secka A."/>
            <person name="Antonio M."/>
            <person name="Oren A."/>
            <person name="Chaudhuri R.R."/>
            <person name="La Ragione R."/>
            <person name="Hildebrand F."/>
            <person name="Pallen M.J."/>
        </authorList>
    </citation>
    <scope>NUCLEOTIDE SEQUENCE</scope>
    <source>
        <strain evidence="7">1345</strain>
    </source>
</reference>
<dbReference type="Gene3D" id="3.40.50.1390">
    <property type="entry name" value="Resolvase, N-terminal catalytic domain"/>
    <property type="match status" value="1"/>
</dbReference>
<dbReference type="PANTHER" id="PTHR30461:SF2">
    <property type="entry name" value="SERINE RECOMBINASE PINE-RELATED"/>
    <property type="match status" value="1"/>
</dbReference>
<comment type="caution">
    <text evidence="7">The sequence shown here is derived from an EMBL/GenBank/DDBJ whole genome shotgun (WGS) entry which is preliminary data.</text>
</comment>
<evidence type="ECO:0000313" key="8">
    <source>
        <dbReference type="Proteomes" id="UP000886750"/>
    </source>
</evidence>
<dbReference type="CDD" id="cd03768">
    <property type="entry name" value="SR_ResInv"/>
    <property type="match status" value="1"/>
</dbReference>
<dbReference type="InterPro" id="IPR006118">
    <property type="entry name" value="Recombinase_CS"/>
</dbReference>
<dbReference type="PROSITE" id="PS00398">
    <property type="entry name" value="RECOMBINASES_2"/>
    <property type="match status" value="1"/>
</dbReference>
<evidence type="ECO:0000256" key="5">
    <source>
        <dbReference type="PROSITE-ProRule" id="PRU10137"/>
    </source>
</evidence>
<dbReference type="AlphaFoldDB" id="A0A9D2CT21"/>
<dbReference type="InterPro" id="IPR050639">
    <property type="entry name" value="SSR_resolvase"/>
</dbReference>
<keyword evidence="1" id="KW-0229">DNA integration</keyword>
<dbReference type="EMBL" id="DXCQ01000030">
    <property type="protein sequence ID" value="HIY96873.1"/>
    <property type="molecule type" value="Genomic_DNA"/>
</dbReference>
<evidence type="ECO:0000256" key="3">
    <source>
        <dbReference type="ARBA" id="ARBA00023172"/>
    </source>
</evidence>
<dbReference type="Proteomes" id="UP000886750">
    <property type="component" value="Unassembled WGS sequence"/>
</dbReference>
<evidence type="ECO:0000259" key="6">
    <source>
        <dbReference type="PROSITE" id="PS51736"/>
    </source>
</evidence>
<feature type="active site" description="O-(5'-phospho-DNA)-serine intermediate" evidence="4 5">
    <location>
        <position position="9"/>
    </location>
</feature>
<reference evidence="7" key="2">
    <citation type="submission" date="2021-04" db="EMBL/GenBank/DDBJ databases">
        <authorList>
            <person name="Gilroy R."/>
        </authorList>
    </citation>
    <scope>NUCLEOTIDE SEQUENCE</scope>
    <source>
        <strain evidence="7">1345</strain>
    </source>
</reference>
<feature type="domain" description="Resolvase/invertase-type recombinase catalytic" evidence="6">
    <location>
        <begin position="1"/>
        <end position="146"/>
    </location>
</feature>
<dbReference type="Pfam" id="PF00239">
    <property type="entry name" value="Resolvase"/>
    <property type="match status" value="1"/>
</dbReference>
<evidence type="ECO:0000256" key="1">
    <source>
        <dbReference type="ARBA" id="ARBA00022908"/>
    </source>
</evidence>
<name>A0A9D2CT21_9FIRM</name>
<dbReference type="GO" id="GO:0003677">
    <property type="term" value="F:DNA binding"/>
    <property type="evidence" value="ECO:0007669"/>
    <property type="project" value="UniProtKB-KW"/>
</dbReference>
<dbReference type="GO" id="GO:0015074">
    <property type="term" value="P:DNA integration"/>
    <property type="evidence" value="ECO:0007669"/>
    <property type="project" value="UniProtKB-KW"/>
</dbReference>
<gene>
    <name evidence="7" type="ORF">H9729_04225</name>
</gene>
<keyword evidence="2" id="KW-0238">DNA-binding</keyword>
<dbReference type="InterPro" id="IPR036162">
    <property type="entry name" value="Resolvase-like_N_sf"/>
</dbReference>
<keyword evidence="3" id="KW-0233">DNA recombination</keyword>
<dbReference type="InterPro" id="IPR006119">
    <property type="entry name" value="Resolv_N"/>
</dbReference>
<sequence>MIYAYARVSSREQNLTRQLDSFSTFGIEKKYIYSDKKSGKDFERINYLRLLKKLKAGDLLVIKSIDRLGRNYNMIIEEWSRITKQIGADILVLDMPLLDTRDKENSLVGKFISDIVLQILSFVAENERENIRARQREGIAAAKRRGVRFGRPTTQYTAEFIKTANEFYEKRISLTQALSETKMSAGNFYYHCRRALGISAISRK</sequence>
<dbReference type="SUPFAM" id="SSF53041">
    <property type="entry name" value="Resolvase-like"/>
    <property type="match status" value="1"/>
</dbReference>
<dbReference type="PROSITE" id="PS51736">
    <property type="entry name" value="RECOMBINASES_3"/>
    <property type="match status" value="1"/>
</dbReference>
<dbReference type="GO" id="GO:0000150">
    <property type="term" value="F:DNA strand exchange activity"/>
    <property type="evidence" value="ECO:0007669"/>
    <property type="project" value="InterPro"/>
</dbReference>
<protein>
    <submittedName>
        <fullName evidence="7">Recombinase family protein</fullName>
    </submittedName>
</protein>
<proteinExistence type="predicted"/>
<dbReference type="SMART" id="SM00857">
    <property type="entry name" value="Resolvase"/>
    <property type="match status" value="1"/>
</dbReference>
<evidence type="ECO:0000256" key="2">
    <source>
        <dbReference type="ARBA" id="ARBA00023125"/>
    </source>
</evidence>
<organism evidence="7 8">
    <name type="scientific">Candidatus Borkfalkia excrementigallinarum</name>
    <dbReference type="NCBI Taxonomy" id="2838506"/>
    <lineage>
        <taxon>Bacteria</taxon>
        <taxon>Bacillati</taxon>
        <taxon>Bacillota</taxon>
        <taxon>Clostridia</taxon>
        <taxon>Christensenellales</taxon>
        <taxon>Christensenellaceae</taxon>
        <taxon>Candidatus Borkfalkia</taxon>
    </lineage>
</organism>
<dbReference type="PROSITE" id="PS00397">
    <property type="entry name" value="RECOMBINASES_1"/>
    <property type="match status" value="1"/>
</dbReference>
<accession>A0A9D2CT21</accession>
<evidence type="ECO:0000313" key="7">
    <source>
        <dbReference type="EMBL" id="HIY96873.1"/>
    </source>
</evidence>
<evidence type="ECO:0000256" key="4">
    <source>
        <dbReference type="PIRSR" id="PIRSR606118-50"/>
    </source>
</evidence>